<proteinExistence type="predicted"/>
<accession>A0A0V0IDR0</accession>
<reference evidence="1" key="1">
    <citation type="submission" date="2015-12" db="EMBL/GenBank/DDBJ databases">
        <title>Gene expression during late stages of embryo sac development: a critical building block for successful pollen-pistil interactions.</title>
        <authorList>
            <person name="Liu Y."/>
            <person name="Joly V."/>
            <person name="Sabar M."/>
            <person name="Matton D.P."/>
        </authorList>
    </citation>
    <scope>NUCLEOTIDE SEQUENCE</scope>
</reference>
<protein>
    <submittedName>
        <fullName evidence="1">Putative ovule protein</fullName>
    </submittedName>
</protein>
<name>A0A0V0IDR0_SOLCH</name>
<sequence length="99" mass="11358">MKNHENINVALKVSKSAFSLQFNEGNLESDIYDSTTYQKKNTTILPTLGILKHAGRMKRNTRNRDIIFVTTGREILTSHIPIIFPSFELKSKSPLFFMI</sequence>
<dbReference type="EMBL" id="GEDG01007697">
    <property type="protein sequence ID" value="JAP30802.1"/>
    <property type="molecule type" value="Transcribed_RNA"/>
</dbReference>
<dbReference type="AlphaFoldDB" id="A0A0V0IDR0"/>
<evidence type="ECO:0000313" key="1">
    <source>
        <dbReference type="EMBL" id="JAP30802.1"/>
    </source>
</evidence>
<organism evidence="1">
    <name type="scientific">Solanum chacoense</name>
    <name type="common">Chaco potato</name>
    <dbReference type="NCBI Taxonomy" id="4108"/>
    <lineage>
        <taxon>Eukaryota</taxon>
        <taxon>Viridiplantae</taxon>
        <taxon>Streptophyta</taxon>
        <taxon>Embryophyta</taxon>
        <taxon>Tracheophyta</taxon>
        <taxon>Spermatophyta</taxon>
        <taxon>Magnoliopsida</taxon>
        <taxon>eudicotyledons</taxon>
        <taxon>Gunneridae</taxon>
        <taxon>Pentapetalae</taxon>
        <taxon>asterids</taxon>
        <taxon>lamiids</taxon>
        <taxon>Solanales</taxon>
        <taxon>Solanaceae</taxon>
        <taxon>Solanoideae</taxon>
        <taxon>Solaneae</taxon>
        <taxon>Solanum</taxon>
    </lineage>
</organism>